<protein>
    <submittedName>
        <fullName evidence="2">Uncharacterized protein</fullName>
    </submittedName>
</protein>
<sequence>MPKTRAPADQFAFTFDAPKPATLPAELAGMDARIARTVAEILKHDDRDRTVIAAEMTVLLADEISAHMLNHYASPGKAEYNISFARMLALVAVTNRFDLLDRELRAIGASLLVGDEIYAAEVGHISSEIAELQQRLKSLQRLHPTIKRNRRK</sequence>
<accession>T0KF19</accession>
<gene>
    <name evidence="2" type="ORF">M529_11780</name>
</gene>
<keyword evidence="3" id="KW-1185">Reference proteome</keyword>
<proteinExistence type="predicted"/>
<organism evidence="2 3">
    <name type="scientific">Sphingobium ummariense RL-3</name>
    <dbReference type="NCBI Taxonomy" id="1346791"/>
    <lineage>
        <taxon>Bacteria</taxon>
        <taxon>Pseudomonadati</taxon>
        <taxon>Pseudomonadota</taxon>
        <taxon>Alphaproteobacteria</taxon>
        <taxon>Sphingomonadales</taxon>
        <taxon>Sphingomonadaceae</taxon>
        <taxon>Sphingobium</taxon>
    </lineage>
</organism>
<evidence type="ECO:0000256" key="1">
    <source>
        <dbReference type="SAM" id="Coils"/>
    </source>
</evidence>
<dbReference type="PATRIC" id="fig|1346791.3.peg.2266"/>
<name>T0KF19_9SPHN</name>
<dbReference type="OrthoDB" id="8450901at2"/>
<dbReference type="RefSeq" id="WP_021318155.1">
    <property type="nucleotide sequence ID" value="NZ_AUWY01000080.1"/>
</dbReference>
<dbReference type="STRING" id="1346791.M529_11780"/>
<dbReference type="eggNOG" id="ENOG503199A">
    <property type="taxonomic scope" value="Bacteria"/>
</dbReference>
<dbReference type="Proteomes" id="UP000015523">
    <property type="component" value="Unassembled WGS sequence"/>
</dbReference>
<evidence type="ECO:0000313" key="2">
    <source>
        <dbReference type="EMBL" id="EQB32018.1"/>
    </source>
</evidence>
<evidence type="ECO:0000313" key="3">
    <source>
        <dbReference type="Proteomes" id="UP000015523"/>
    </source>
</evidence>
<dbReference type="EMBL" id="AUWY01000080">
    <property type="protein sequence ID" value="EQB32018.1"/>
    <property type="molecule type" value="Genomic_DNA"/>
</dbReference>
<reference evidence="2 3" key="1">
    <citation type="journal article" date="2013" name="Genome Announc.">
        <title>Draft Genome Sequence of Sphingobium ummariense Strain RL-3, a Hexachlorocyclohexane-Degrading Bacterium.</title>
        <authorList>
            <person name="Kohli P."/>
            <person name="Dua A."/>
            <person name="Sangwan N."/>
            <person name="Oldach P."/>
            <person name="Khurana J.P."/>
            <person name="Lal R."/>
        </authorList>
    </citation>
    <scope>NUCLEOTIDE SEQUENCE [LARGE SCALE GENOMIC DNA]</scope>
    <source>
        <strain evidence="2 3">RL-3</strain>
    </source>
</reference>
<dbReference type="AlphaFoldDB" id="T0KF19"/>
<keyword evidence="1" id="KW-0175">Coiled coil</keyword>
<comment type="caution">
    <text evidence="2">The sequence shown here is derived from an EMBL/GenBank/DDBJ whole genome shotgun (WGS) entry which is preliminary data.</text>
</comment>
<feature type="coiled-coil region" evidence="1">
    <location>
        <begin position="122"/>
        <end position="149"/>
    </location>
</feature>